<dbReference type="STRING" id="1856638.A9Q68_08285"/>
<keyword evidence="6" id="KW-1003">Cell membrane</keyword>
<evidence type="ECO:0000256" key="7">
    <source>
        <dbReference type="ARBA" id="ARBA00022692"/>
    </source>
</evidence>
<evidence type="ECO:0000256" key="6">
    <source>
        <dbReference type="ARBA" id="ARBA00022475"/>
    </source>
</evidence>
<dbReference type="Proteomes" id="UP000182015">
    <property type="component" value="Unassembled WGS sequence"/>
</dbReference>
<comment type="subunit">
    <text evidence="3">The complex is composed of two ATP-binding proteins (HrtA), two transmembrane proteins (HrtB) and a solute-binding protein.</text>
</comment>
<feature type="transmembrane region" description="Helical" evidence="11">
    <location>
        <begin position="325"/>
        <end position="351"/>
    </location>
</feature>
<evidence type="ECO:0000256" key="4">
    <source>
        <dbReference type="ARBA" id="ARBA00016962"/>
    </source>
</evidence>
<comment type="caution">
    <text evidence="13">The sequence shown here is derived from an EMBL/GenBank/DDBJ whole genome shotgun (WGS) entry which is preliminary data.</text>
</comment>
<comment type="function">
    <text evidence="10">Part of the ABC transporter complex hrt involved in hemin import. Responsible for the translocation of the substrate across the membrane.</text>
</comment>
<proteinExistence type="inferred from homology"/>
<evidence type="ECO:0000313" key="13">
    <source>
        <dbReference type="EMBL" id="OJF71190.1"/>
    </source>
</evidence>
<comment type="subcellular location">
    <subcellularLocation>
        <location evidence="1">Cell membrane</location>
        <topology evidence="1">Multi-pass membrane protein</topology>
    </subcellularLocation>
</comment>
<keyword evidence="9 11" id="KW-0472">Membrane</keyword>
<evidence type="ECO:0000256" key="10">
    <source>
        <dbReference type="ARBA" id="ARBA00024973"/>
    </source>
</evidence>
<dbReference type="PANTHER" id="PTHR43738:SF1">
    <property type="entry name" value="HEMIN TRANSPORT SYSTEM PERMEASE PROTEIN HRTB-RELATED"/>
    <property type="match status" value="1"/>
</dbReference>
<feature type="transmembrane region" description="Helical" evidence="11">
    <location>
        <begin position="15"/>
        <end position="40"/>
    </location>
</feature>
<dbReference type="GO" id="GO:0005886">
    <property type="term" value="C:plasma membrane"/>
    <property type="evidence" value="ECO:0007669"/>
    <property type="project" value="UniProtKB-SubCell"/>
</dbReference>
<sequence length="360" mass="40178">MFLAINELKESKLRYSLIVGLLFLVAYLMYFLSGLAYGLIQENRSAIDLWKADTVLLSKDANSTLNLSSINISEKNNIEASKLATLAQRSTVAWNKQEPKESDKEKVSIFGINKDEFLKPKIIKGRSITSDKEVIIDKSLADKSNFKLNDKIYLANSIQKYEIVGISQKATFNVSPVIYMTLGGFKNIDSSVQSLLTNHDIKVNAFVIKGELKKYDKDKFQKLSLETFIKKLPGYSAQTMTFGFMIGFLVIISAIIIGIFMYVLTIQKAPIFGIMKAQGISNKTIVNAVLTQTFLLSLFGSSLGLLANWASSLILPQTVPFQGNWFFYGIIFMSMILFSILGTLFSVFAIIRIDPLKAIG</sequence>
<feature type="transmembrane region" description="Helical" evidence="11">
    <location>
        <begin position="285"/>
        <end position="305"/>
    </location>
</feature>
<evidence type="ECO:0000256" key="9">
    <source>
        <dbReference type="ARBA" id="ARBA00023136"/>
    </source>
</evidence>
<gene>
    <name evidence="13" type="ORF">A9Q68_08285</name>
</gene>
<organism evidence="13 14">
    <name type="scientific">Streptococcus bovimastitidis</name>
    <dbReference type="NCBI Taxonomy" id="1856638"/>
    <lineage>
        <taxon>Bacteria</taxon>
        <taxon>Bacillati</taxon>
        <taxon>Bacillota</taxon>
        <taxon>Bacilli</taxon>
        <taxon>Lactobacillales</taxon>
        <taxon>Streptococcaceae</taxon>
        <taxon>Streptococcus</taxon>
    </lineage>
</organism>
<evidence type="ECO:0000256" key="5">
    <source>
        <dbReference type="ARBA" id="ARBA00022448"/>
    </source>
</evidence>
<dbReference type="Pfam" id="PF02687">
    <property type="entry name" value="FtsX"/>
    <property type="match status" value="1"/>
</dbReference>
<keyword evidence="8 11" id="KW-1133">Transmembrane helix</keyword>
<dbReference type="InterPro" id="IPR003838">
    <property type="entry name" value="ABC3_permease_C"/>
</dbReference>
<dbReference type="InterPro" id="IPR051125">
    <property type="entry name" value="ABC-4/HrtB_transporter"/>
</dbReference>
<evidence type="ECO:0000256" key="8">
    <source>
        <dbReference type="ARBA" id="ARBA00022989"/>
    </source>
</evidence>
<keyword evidence="5" id="KW-0813">Transport</keyword>
<dbReference type="OrthoDB" id="384327at2"/>
<reference evidence="14" key="1">
    <citation type="submission" date="2016-06" db="EMBL/GenBank/DDBJ databases">
        <authorList>
            <person name="de Vries S.P.W."/>
            <person name="Hadjirin N.F."/>
            <person name="Lay E.M."/>
            <person name="Zadoks R.N."/>
            <person name="Peacock S.J."/>
            <person name="Parkhill J."/>
            <person name="Grant A.J."/>
            <person name="Mcdougall S."/>
            <person name="Holmes M.A."/>
        </authorList>
    </citation>
    <scope>NUCLEOTIDE SEQUENCE [LARGE SCALE GENOMIC DNA]</scope>
    <source>
        <strain evidence="14">NZ1587</strain>
    </source>
</reference>
<keyword evidence="14" id="KW-1185">Reference proteome</keyword>
<evidence type="ECO:0000256" key="3">
    <source>
        <dbReference type="ARBA" id="ARBA00011131"/>
    </source>
</evidence>
<comment type="similarity">
    <text evidence="2">Belongs to the ABC-4 integral membrane protein family. HrtB subfamily.</text>
</comment>
<keyword evidence="7 11" id="KW-0812">Transmembrane</keyword>
<feature type="domain" description="ABC3 transporter permease C-terminal" evidence="12">
    <location>
        <begin position="244"/>
        <end position="355"/>
    </location>
</feature>
<feature type="transmembrane region" description="Helical" evidence="11">
    <location>
        <begin position="242"/>
        <end position="264"/>
    </location>
</feature>
<dbReference type="RefSeq" id="WP_071794254.1">
    <property type="nucleotide sequence ID" value="NZ_LZDD01000003.1"/>
</dbReference>
<name>A0A1L8MK89_9STRE</name>
<evidence type="ECO:0000256" key="11">
    <source>
        <dbReference type="SAM" id="Phobius"/>
    </source>
</evidence>
<protein>
    <recommendedName>
        <fullName evidence="4">Putative hemin transport system permease protein HrtB</fullName>
    </recommendedName>
</protein>
<evidence type="ECO:0000259" key="12">
    <source>
        <dbReference type="Pfam" id="PF02687"/>
    </source>
</evidence>
<evidence type="ECO:0000313" key="14">
    <source>
        <dbReference type="Proteomes" id="UP000182015"/>
    </source>
</evidence>
<accession>A0A1L8MK89</accession>
<dbReference type="PANTHER" id="PTHR43738">
    <property type="entry name" value="ABC TRANSPORTER, MEMBRANE PROTEIN"/>
    <property type="match status" value="1"/>
</dbReference>
<dbReference type="EMBL" id="LZDD01000003">
    <property type="protein sequence ID" value="OJF71190.1"/>
    <property type="molecule type" value="Genomic_DNA"/>
</dbReference>
<evidence type="ECO:0000256" key="2">
    <source>
        <dbReference type="ARBA" id="ARBA00008697"/>
    </source>
</evidence>
<evidence type="ECO:0000256" key="1">
    <source>
        <dbReference type="ARBA" id="ARBA00004651"/>
    </source>
</evidence>
<dbReference type="AlphaFoldDB" id="A0A1L8MK89"/>